<organism evidence="1 2">
    <name type="scientific">Marivirga aurantiaca</name>
    <dbReference type="NCBI Taxonomy" id="2802615"/>
    <lineage>
        <taxon>Bacteria</taxon>
        <taxon>Pseudomonadati</taxon>
        <taxon>Bacteroidota</taxon>
        <taxon>Cytophagia</taxon>
        <taxon>Cytophagales</taxon>
        <taxon>Marivirgaceae</taxon>
        <taxon>Marivirga</taxon>
    </lineage>
</organism>
<dbReference type="Gene3D" id="1.10.575.10">
    <property type="entry name" value="P1 Nuclease"/>
    <property type="match status" value="1"/>
</dbReference>
<evidence type="ECO:0000313" key="1">
    <source>
        <dbReference type="EMBL" id="MBK6266902.1"/>
    </source>
</evidence>
<comment type="caution">
    <text evidence="1">The sequence shown here is derived from an EMBL/GenBank/DDBJ whole genome shotgun (WGS) entry which is preliminary data.</text>
</comment>
<protein>
    <submittedName>
        <fullName evidence="1">S1/P1 Nuclease</fullName>
    </submittedName>
</protein>
<dbReference type="RefSeq" id="WP_201432586.1">
    <property type="nucleotide sequence ID" value="NZ_JAEQBW010000012.1"/>
</dbReference>
<evidence type="ECO:0000313" key="2">
    <source>
        <dbReference type="Proteomes" id="UP000611723"/>
    </source>
</evidence>
<dbReference type="SUPFAM" id="SSF48537">
    <property type="entry name" value="Phospholipase C/P1 nuclease"/>
    <property type="match status" value="1"/>
</dbReference>
<dbReference type="AlphaFoldDB" id="A0A934X1U5"/>
<dbReference type="InterPro" id="IPR008947">
    <property type="entry name" value="PLipase_C/P1_nuclease_dom_sf"/>
</dbReference>
<keyword evidence="2" id="KW-1185">Reference proteome</keyword>
<name>A0A934X1U5_9BACT</name>
<gene>
    <name evidence="1" type="ORF">JKA74_17800</name>
</gene>
<reference evidence="1" key="1">
    <citation type="submission" date="2021-01" db="EMBL/GenBank/DDBJ databases">
        <title>Marivirga aurantiaca sp. nov., isolated from intertidal surface sediments.</title>
        <authorList>
            <person name="Zhang M."/>
        </authorList>
    </citation>
    <scope>NUCLEOTIDE SEQUENCE</scope>
    <source>
        <strain evidence="1">S37H4</strain>
    </source>
</reference>
<accession>A0A934X1U5</accession>
<sequence>MKRTALTIAIVMLSGFTQISFQNEKKALWGFYGHQQINRIAVFTLPPEMITFYKMHIQYITENAVNPDRRRYAVKGEAPRHYIDLDVYGDSAVYKLPRFWFDAVEEYTEDTLKAYGIVPWHVQFVTYQLTEAFKKQDVENILRISADLGHYIADANVPLHTTENYNGQLSGQYGIHGFWESRLPELYADDYDFFVGKANYIENTQIEIWEAVEQAHLCLDSVFQIEKNLTKQFKADEKYSSELRGNVNMRVYSRDFSKAYHLALAGQVERQMRNSIKMVGDFWYTAWVNAGQPNLNALLDNYVPIEKIEEYVEPDKDNPLRNHESGIE</sequence>
<dbReference type="EMBL" id="JAEQBW010000012">
    <property type="protein sequence ID" value="MBK6266902.1"/>
    <property type="molecule type" value="Genomic_DNA"/>
</dbReference>
<dbReference type="CDD" id="cd10981">
    <property type="entry name" value="ZnPC_S1P1"/>
    <property type="match status" value="1"/>
</dbReference>
<dbReference type="Proteomes" id="UP000611723">
    <property type="component" value="Unassembled WGS sequence"/>
</dbReference>
<proteinExistence type="predicted"/>
<dbReference type="GO" id="GO:0016788">
    <property type="term" value="F:hydrolase activity, acting on ester bonds"/>
    <property type="evidence" value="ECO:0007669"/>
    <property type="project" value="InterPro"/>
</dbReference>